<dbReference type="InterPro" id="IPR006379">
    <property type="entry name" value="HAD-SF_hydro_IIB"/>
</dbReference>
<evidence type="ECO:0000259" key="6">
    <source>
        <dbReference type="Pfam" id="PF00534"/>
    </source>
</evidence>
<dbReference type="Pfam" id="PF00534">
    <property type="entry name" value="Glycos_transf_1"/>
    <property type="match status" value="1"/>
</dbReference>
<dbReference type="Pfam" id="PF05116">
    <property type="entry name" value="S6PP"/>
    <property type="match status" value="1"/>
</dbReference>
<dbReference type="Pfam" id="PF13439">
    <property type="entry name" value="Glyco_transf_4"/>
    <property type="match status" value="1"/>
</dbReference>
<dbReference type="InterPro" id="IPR006380">
    <property type="entry name" value="SPP-like_dom"/>
</dbReference>
<organism evidence="9 10">
    <name type="scientific">Pacificimonas flava</name>
    <dbReference type="NCBI Taxonomy" id="1234595"/>
    <lineage>
        <taxon>Bacteria</taxon>
        <taxon>Pseudomonadati</taxon>
        <taxon>Pseudomonadota</taxon>
        <taxon>Alphaproteobacteria</taxon>
        <taxon>Sphingomonadales</taxon>
        <taxon>Sphingosinicellaceae</taxon>
        <taxon>Pacificimonas</taxon>
    </lineage>
</organism>
<accession>A0A219B7I1</accession>
<evidence type="ECO:0000256" key="3">
    <source>
        <dbReference type="ARBA" id="ARBA00022676"/>
    </source>
</evidence>
<evidence type="ECO:0000256" key="4">
    <source>
        <dbReference type="ARBA" id="ARBA00022679"/>
    </source>
</evidence>
<comment type="similarity">
    <text evidence="1">Belongs to the glycosyltransferase 1 family.</text>
</comment>
<sequence>MYSLHIALQGCLKSGGIDYGVTADTGGHIRYLLELTECSAARSEVDRIDILTRGFNDPRLEDSYSRRVDRLDEKRRIVRLKTTNDGYLSKEDMHQEHEELLRAARLYLRELPRLPDVIHAHYADAGRLAADLKAEFGIPVVFTGHSLGRVKAHASGPSPDLDRRIAIEERAIEAADILIASSRDEAEVQYADYQAYDPGKIRVIPPGGDLDGFSGARSTLAVRRQLRRFLVDPDKPALLAIARPVTKKNLAALVEAFGRNTALREAANLIVVAGTRGDISALEDECADNLRQLLELIDRHDLYGQVAYPKSHSQSDIPSYYAYARETRGLFVNPALNEPFGLTLLEAAAAGLPLVATDSGGPNDIIETCRNGLLVSPEDPDAIGRACLDILSSEEIWEEYSRQGAEAVRLFDWPAHCEEYHALIRSLMSPPVAAPPERPAAMLVCDIDNTLVGSGPAMDDFCRWQQDRRDLMFGIATGRSFHSAQAVLNKANAPNPAFIIASVGAEIFYRRANGATYVRDDEWRTELDRGWDREAIRRLIAEETDLRPQSYLEQRRHKLSYFAVDRPDAASDLRALLSKHGLAATVIRSHDTYLDVLPMSASKGAAVEWVRQRFGLPENCVLAAGDSGNDVEMLRAVPMAIIVANFSDGLAQRSDLGHAYVARQNFAHGIIEGAEFHLSRRA</sequence>
<keyword evidence="10" id="KW-1185">Reference proteome</keyword>
<dbReference type="InterPro" id="IPR023214">
    <property type="entry name" value="HAD_sf"/>
</dbReference>
<dbReference type="Gene3D" id="3.40.50.1000">
    <property type="entry name" value="HAD superfamily/HAD-like"/>
    <property type="match status" value="1"/>
</dbReference>
<evidence type="ECO:0000256" key="2">
    <source>
        <dbReference type="ARBA" id="ARBA00012536"/>
    </source>
</evidence>
<protein>
    <recommendedName>
        <fullName evidence="2">sucrose-phosphate synthase</fullName>
        <ecNumber evidence="2">2.4.1.14</ecNumber>
    </recommendedName>
</protein>
<gene>
    <name evidence="9" type="ORF">B5C34_13315</name>
</gene>
<dbReference type="InterPro" id="IPR044161">
    <property type="entry name" value="SPS"/>
</dbReference>
<dbReference type="RefSeq" id="WP_088713040.1">
    <property type="nucleotide sequence ID" value="NZ_NFZT01000001.1"/>
</dbReference>
<dbReference type="InterPro" id="IPR001296">
    <property type="entry name" value="Glyco_trans_1"/>
</dbReference>
<reference evidence="10" key="1">
    <citation type="submission" date="2017-05" db="EMBL/GenBank/DDBJ databases">
        <authorList>
            <person name="Lin X."/>
        </authorList>
    </citation>
    <scope>NUCLEOTIDE SEQUENCE [LARGE SCALE GENOMIC DNA]</scope>
    <source>
        <strain evidence="10">JLT2012</strain>
    </source>
</reference>
<dbReference type="PANTHER" id="PTHR46039:SF5">
    <property type="entry name" value="SUCROSE-PHOSPHATE SYNTHASE 3-RELATED"/>
    <property type="match status" value="1"/>
</dbReference>
<dbReference type="SFLD" id="SFLDG01140">
    <property type="entry name" value="C2.B:_Phosphomannomutase_and_P"/>
    <property type="match status" value="1"/>
</dbReference>
<evidence type="ECO:0000256" key="5">
    <source>
        <dbReference type="ARBA" id="ARBA00047471"/>
    </source>
</evidence>
<dbReference type="InterPro" id="IPR028098">
    <property type="entry name" value="Glyco_trans_4-like_N"/>
</dbReference>
<feature type="domain" description="Sucrose phosphatase-like" evidence="7">
    <location>
        <begin position="440"/>
        <end position="676"/>
    </location>
</feature>
<dbReference type="GO" id="GO:0046524">
    <property type="term" value="F:sucrose-phosphate synthase activity"/>
    <property type="evidence" value="ECO:0007669"/>
    <property type="project" value="UniProtKB-EC"/>
</dbReference>
<feature type="domain" description="Glycosyltransferase subfamily 4-like N-terminal" evidence="8">
    <location>
        <begin position="26"/>
        <end position="211"/>
    </location>
</feature>
<dbReference type="GO" id="GO:0016791">
    <property type="term" value="F:phosphatase activity"/>
    <property type="evidence" value="ECO:0007669"/>
    <property type="project" value="UniProtKB-ARBA"/>
</dbReference>
<dbReference type="EMBL" id="NFZT01000001">
    <property type="protein sequence ID" value="OWV34340.1"/>
    <property type="molecule type" value="Genomic_DNA"/>
</dbReference>
<comment type="caution">
    <text evidence="9">The sequence shown here is derived from an EMBL/GenBank/DDBJ whole genome shotgun (WGS) entry which is preliminary data.</text>
</comment>
<dbReference type="InterPro" id="IPR036412">
    <property type="entry name" value="HAD-like_sf"/>
</dbReference>
<comment type="catalytic activity">
    <reaction evidence="5">
        <text>beta-D-fructose 6-phosphate + UDP-alpha-D-glucose = sucrose 6(F)-phosphate + UDP + H(+)</text>
        <dbReference type="Rhea" id="RHEA:22172"/>
        <dbReference type="ChEBI" id="CHEBI:15378"/>
        <dbReference type="ChEBI" id="CHEBI:57634"/>
        <dbReference type="ChEBI" id="CHEBI:57723"/>
        <dbReference type="ChEBI" id="CHEBI:58223"/>
        <dbReference type="ChEBI" id="CHEBI:58885"/>
        <dbReference type="EC" id="2.4.1.14"/>
    </reaction>
</comment>
<dbReference type="SUPFAM" id="SSF56784">
    <property type="entry name" value="HAD-like"/>
    <property type="match status" value="1"/>
</dbReference>
<keyword evidence="3" id="KW-0328">Glycosyltransferase</keyword>
<evidence type="ECO:0000259" key="7">
    <source>
        <dbReference type="Pfam" id="PF05116"/>
    </source>
</evidence>
<dbReference type="AlphaFoldDB" id="A0A219B7I1"/>
<keyword evidence="4" id="KW-0808">Transferase</keyword>
<dbReference type="Gene3D" id="3.40.50.2000">
    <property type="entry name" value="Glycogen Phosphorylase B"/>
    <property type="match status" value="2"/>
</dbReference>
<dbReference type="Proteomes" id="UP000198462">
    <property type="component" value="Unassembled WGS sequence"/>
</dbReference>
<dbReference type="NCBIfam" id="TIGR01484">
    <property type="entry name" value="HAD-SF-IIB"/>
    <property type="match status" value="1"/>
</dbReference>
<name>A0A219B7I1_9SPHN</name>
<evidence type="ECO:0000256" key="1">
    <source>
        <dbReference type="ARBA" id="ARBA00006530"/>
    </source>
</evidence>
<dbReference type="Gene3D" id="3.90.1070.10">
    <property type="match status" value="1"/>
</dbReference>
<dbReference type="SUPFAM" id="SSF53756">
    <property type="entry name" value="UDP-Glycosyltransferase/glycogen phosphorylase"/>
    <property type="match status" value="1"/>
</dbReference>
<dbReference type="SFLD" id="SFLDS00003">
    <property type="entry name" value="Haloacid_Dehalogenase"/>
    <property type="match status" value="1"/>
</dbReference>
<evidence type="ECO:0000313" key="10">
    <source>
        <dbReference type="Proteomes" id="UP000198462"/>
    </source>
</evidence>
<dbReference type="PANTHER" id="PTHR46039">
    <property type="entry name" value="SUCROSE-PHOSPHATE SYNTHASE 3-RELATED"/>
    <property type="match status" value="1"/>
</dbReference>
<evidence type="ECO:0000313" key="9">
    <source>
        <dbReference type="EMBL" id="OWV34340.1"/>
    </source>
</evidence>
<proteinExistence type="inferred from homology"/>
<keyword evidence="9" id="KW-0378">Hydrolase</keyword>
<evidence type="ECO:0000259" key="8">
    <source>
        <dbReference type="Pfam" id="PF13439"/>
    </source>
</evidence>
<dbReference type="SFLD" id="SFLDG01141">
    <property type="entry name" value="C2.B.1:_Sucrose_Phosphatase_Li"/>
    <property type="match status" value="1"/>
</dbReference>
<dbReference type="OrthoDB" id="7847955at2"/>
<dbReference type="EC" id="2.4.1.14" evidence="2"/>
<feature type="domain" description="Glycosyl transferase family 1" evidence="6">
    <location>
        <begin position="229"/>
        <end position="404"/>
    </location>
</feature>